<accession>A0A7U9KX73</accession>
<reference evidence="1 2" key="1">
    <citation type="submission" date="2018-11" db="EMBL/GenBank/DDBJ databases">
        <title>Whole genome sequence of Streptomyces chrestomyceticus NBRC 13444(T).</title>
        <authorList>
            <person name="Komaki H."/>
            <person name="Tamura T."/>
        </authorList>
    </citation>
    <scope>NUCLEOTIDE SEQUENCE [LARGE SCALE GENOMIC DNA]</scope>
    <source>
        <strain evidence="1 2">NBRC 13444</strain>
    </source>
</reference>
<evidence type="ECO:0000313" key="1">
    <source>
        <dbReference type="EMBL" id="GCD35646.1"/>
    </source>
</evidence>
<gene>
    <name evidence="1" type="ORF">OEIGOIKO_03392</name>
</gene>
<dbReference type="Proteomes" id="UP000287830">
    <property type="component" value="Unassembled WGS sequence"/>
</dbReference>
<protein>
    <submittedName>
        <fullName evidence="1">Uncharacterized protein</fullName>
    </submittedName>
</protein>
<dbReference type="GeneID" id="95622308"/>
<dbReference type="EMBL" id="BHZC01000001">
    <property type="protein sequence ID" value="GCD35646.1"/>
    <property type="molecule type" value="Genomic_DNA"/>
</dbReference>
<dbReference type="OrthoDB" id="4556175at2"/>
<evidence type="ECO:0000313" key="2">
    <source>
        <dbReference type="Proteomes" id="UP000287830"/>
    </source>
</evidence>
<proteinExistence type="predicted"/>
<name>A0A7U9KX73_9ACTN</name>
<dbReference type="RefSeq" id="WP_125045527.1">
    <property type="nucleotide sequence ID" value="NZ_BHZC01000001.1"/>
</dbReference>
<dbReference type="AlphaFoldDB" id="A0A7U9KX73"/>
<organism evidence="1 2">
    <name type="scientific">Streptomyces chrestomyceticus JCM 4735</name>
    <dbReference type="NCBI Taxonomy" id="1306181"/>
    <lineage>
        <taxon>Bacteria</taxon>
        <taxon>Bacillati</taxon>
        <taxon>Actinomycetota</taxon>
        <taxon>Actinomycetes</taxon>
        <taxon>Kitasatosporales</taxon>
        <taxon>Streptomycetaceae</taxon>
        <taxon>Streptomyces</taxon>
    </lineage>
</organism>
<comment type="caution">
    <text evidence="1">The sequence shown here is derived from an EMBL/GenBank/DDBJ whole genome shotgun (WGS) entry which is preliminary data.</text>
</comment>
<sequence length="193" mass="21410">MLYLSTPSSPAIRQAMRDGRLGWMNTPRQGNRLPTDVTWAADNGRFGKGWPGLDRWLRWLDAHADRASTCLFAVAPDVPMDARATLRESAPWLPHIRALGYRAAFAAQDGAESMALPWDDFDVLFLAGTTDWKLGQDARDLTAQALELGKGVHMGRVNSARRYRYARSLGCGSADGTFLAYAPDTNLRRLSAW</sequence>